<sequence length="89" mass="9630">MVLQRLQVKPRCSILSSTFGRVLCRDAPIKATQSLSVPTHSLHLHPASEVGIVRQENKVVDASEWKGGGKEIESITQSKVLNRSSGGHG</sequence>
<dbReference type="Proteomes" id="UP000310200">
    <property type="component" value="Unassembled WGS sequence"/>
</dbReference>
<name>A0A4S2KTH5_9HYME</name>
<reference evidence="1 2" key="1">
    <citation type="journal article" date="2019" name="Philos. Trans. R. Soc. Lond., B, Biol. Sci.">
        <title>Ant behaviour and brain gene expression of defending hosts depend on the ecological success of the intruding social parasite.</title>
        <authorList>
            <person name="Kaur R."/>
            <person name="Stoldt M."/>
            <person name="Jongepier E."/>
            <person name="Feldmeyer B."/>
            <person name="Menzel F."/>
            <person name="Bornberg-Bauer E."/>
            <person name="Foitzik S."/>
        </authorList>
    </citation>
    <scope>NUCLEOTIDE SEQUENCE [LARGE SCALE GENOMIC DNA]</scope>
    <source>
        <tissue evidence="1">Whole body</tissue>
    </source>
</reference>
<comment type="caution">
    <text evidence="1">The sequence shown here is derived from an EMBL/GenBank/DDBJ whole genome shotgun (WGS) entry which is preliminary data.</text>
</comment>
<evidence type="ECO:0000313" key="2">
    <source>
        <dbReference type="Proteomes" id="UP000310200"/>
    </source>
</evidence>
<protein>
    <submittedName>
        <fullName evidence="1">Uncharacterized protein</fullName>
    </submittedName>
</protein>
<evidence type="ECO:0000313" key="1">
    <source>
        <dbReference type="EMBL" id="TGZ52846.1"/>
    </source>
</evidence>
<proteinExistence type="predicted"/>
<gene>
    <name evidence="1" type="ORF">DBV15_05170</name>
</gene>
<dbReference type="EMBL" id="QBLH01001169">
    <property type="protein sequence ID" value="TGZ52846.1"/>
    <property type="molecule type" value="Genomic_DNA"/>
</dbReference>
<accession>A0A4S2KTH5</accession>
<dbReference type="AlphaFoldDB" id="A0A4S2KTH5"/>
<keyword evidence="2" id="KW-1185">Reference proteome</keyword>
<organism evidence="1 2">
    <name type="scientific">Temnothorax longispinosus</name>
    <dbReference type="NCBI Taxonomy" id="300112"/>
    <lineage>
        <taxon>Eukaryota</taxon>
        <taxon>Metazoa</taxon>
        <taxon>Ecdysozoa</taxon>
        <taxon>Arthropoda</taxon>
        <taxon>Hexapoda</taxon>
        <taxon>Insecta</taxon>
        <taxon>Pterygota</taxon>
        <taxon>Neoptera</taxon>
        <taxon>Endopterygota</taxon>
        <taxon>Hymenoptera</taxon>
        <taxon>Apocrita</taxon>
        <taxon>Aculeata</taxon>
        <taxon>Formicoidea</taxon>
        <taxon>Formicidae</taxon>
        <taxon>Myrmicinae</taxon>
        <taxon>Temnothorax</taxon>
    </lineage>
</organism>